<gene>
    <name evidence="1" type="ORF">FIBSPDRAFT_865901</name>
</gene>
<evidence type="ECO:0000313" key="2">
    <source>
        <dbReference type="Proteomes" id="UP000076532"/>
    </source>
</evidence>
<proteinExistence type="predicted"/>
<dbReference type="AlphaFoldDB" id="A0A166F3J2"/>
<protein>
    <submittedName>
        <fullName evidence="1">Uncharacterized protein</fullName>
    </submittedName>
</protein>
<evidence type="ECO:0000313" key="1">
    <source>
        <dbReference type="EMBL" id="KZP16398.1"/>
    </source>
</evidence>
<keyword evidence="2" id="KW-1185">Reference proteome</keyword>
<reference evidence="1 2" key="1">
    <citation type="journal article" date="2016" name="Mol. Biol. Evol.">
        <title>Comparative Genomics of Early-Diverging Mushroom-Forming Fungi Provides Insights into the Origins of Lignocellulose Decay Capabilities.</title>
        <authorList>
            <person name="Nagy L.G."/>
            <person name="Riley R."/>
            <person name="Tritt A."/>
            <person name="Adam C."/>
            <person name="Daum C."/>
            <person name="Floudas D."/>
            <person name="Sun H."/>
            <person name="Yadav J.S."/>
            <person name="Pangilinan J."/>
            <person name="Larsson K.H."/>
            <person name="Matsuura K."/>
            <person name="Barry K."/>
            <person name="Labutti K."/>
            <person name="Kuo R."/>
            <person name="Ohm R.A."/>
            <person name="Bhattacharya S.S."/>
            <person name="Shirouzu T."/>
            <person name="Yoshinaga Y."/>
            <person name="Martin F.M."/>
            <person name="Grigoriev I.V."/>
            <person name="Hibbett D.S."/>
        </authorList>
    </citation>
    <scope>NUCLEOTIDE SEQUENCE [LARGE SCALE GENOMIC DNA]</scope>
    <source>
        <strain evidence="1 2">CBS 109695</strain>
    </source>
</reference>
<dbReference type="Proteomes" id="UP000076532">
    <property type="component" value="Unassembled WGS sequence"/>
</dbReference>
<organism evidence="1 2">
    <name type="scientific">Athelia psychrophila</name>
    <dbReference type="NCBI Taxonomy" id="1759441"/>
    <lineage>
        <taxon>Eukaryota</taxon>
        <taxon>Fungi</taxon>
        <taxon>Dikarya</taxon>
        <taxon>Basidiomycota</taxon>
        <taxon>Agaricomycotina</taxon>
        <taxon>Agaricomycetes</taxon>
        <taxon>Agaricomycetidae</taxon>
        <taxon>Atheliales</taxon>
        <taxon>Atheliaceae</taxon>
        <taxon>Athelia</taxon>
    </lineage>
</organism>
<dbReference type="EMBL" id="KV417593">
    <property type="protein sequence ID" value="KZP16398.1"/>
    <property type="molecule type" value="Genomic_DNA"/>
</dbReference>
<name>A0A166F3J2_9AGAM</name>
<accession>A0A166F3J2</accession>
<sequence length="62" mass="6925">MQRAGCIARNVTHLQNSDYSVPRSIGFPGPMDLIRFLRLGCKLVDCGVDLRIAFMELLGYVP</sequence>